<gene>
    <name evidence="3" type="ORF">M6D93_15620</name>
</gene>
<feature type="signal peptide" evidence="1">
    <location>
        <begin position="1"/>
        <end position="23"/>
    </location>
</feature>
<evidence type="ECO:0000313" key="4">
    <source>
        <dbReference type="Proteomes" id="UP001056336"/>
    </source>
</evidence>
<protein>
    <submittedName>
        <fullName evidence="3">ABC transporter substrate-binding protein</fullName>
    </submittedName>
</protein>
<dbReference type="PANTHER" id="PTHR30290">
    <property type="entry name" value="PERIPLASMIC BINDING COMPONENT OF ABC TRANSPORTER"/>
    <property type="match status" value="1"/>
</dbReference>
<dbReference type="SUPFAM" id="SSF53850">
    <property type="entry name" value="Periplasmic binding protein-like II"/>
    <property type="match status" value="1"/>
</dbReference>
<sequence length="599" mass="63927">MSGKRLKIGGLAIAVTAALVLSACGSSKSSNSTNNSSAQTNANGTTAGVSAAFNNASTGFVNKSDKTGGNLKLLANADCDSWDPARTYYAWCFNMQRIFTRTLVGFSSLPGANNVKIEPDLAAGLGQHNADFTQWTYKLQSGLKWDDGSPITSKDVKYGIERLFAQDVINGGPSSYFLALIKNSGYKGPYKGGSLDTIQTPDDQTITFNLTSSYADFDYLMTLPAAAPVPADKEGGSTFKGASYTNHPASSGPYKISQYTPKKSITFVKNPQWSQSTDKIRTPKADTITLTFDSNLDDEDQQLQSGQADAEADQGVNSTLQSKIATDPNLKKNADDPITGFTRYLAVMQTVAPLTNVHCRNAVFYAINKAALLRARGGQYGGQIANTMSPPVIAGYDASANPFPTGADSTGDLTKAKDELKACGQPSGFSTKMAYSTSAHSKDVFIATQQSLARVGIKLTGAQQDSSNYYSTFIGSPANIKSQGLGLAVAGWGADFPTGFGFWNSIVYGKNLPATGNTNYVSLNDPKVNSILETVVKSAGTHDSDFKTLDAQVMSDAVYLPYVYDKTLFYRNPRITNVRVNFALGGYYDFVNIGTSDGK</sequence>
<accession>A0ABY4QWJ3</accession>
<dbReference type="PANTHER" id="PTHR30290:SF83">
    <property type="entry name" value="ABC TRANSPORTER SUBSTRATE-BINDING PROTEIN"/>
    <property type="match status" value="1"/>
</dbReference>
<dbReference type="Proteomes" id="UP001056336">
    <property type="component" value="Chromosome"/>
</dbReference>
<proteinExistence type="predicted"/>
<dbReference type="InterPro" id="IPR000914">
    <property type="entry name" value="SBP_5_dom"/>
</dbReference>
<feature type="chain" id="PRO_5045935996" evidence="1">
    <location>
        <begin position="24"/>
        <end position="599"/>
    </location>
</feature>
<dbReference type="PIRSF" id="PIRSF002741">
    <property type="entry name" value="MppA"/>
    <property type="match status" value="1"/>
</dbReference>
<dbReference type="InterPro" id="IPR039424">
    <property type="entry name" value="SBP_5"/>
</dbReference>
<dbReference type="Gene3D" id="3.40.190.10">
    <property type="entry name" value="Periplasmic binding protein-like II"/>
    <property type="match status" value="1"/>
</dbReference>
<dbReference type="Gene3D" id="3.10.105.10">
    <property type="entry name" value="Dipeptide-binding Protein, Domain 3"/>
    <property type="match status" value="1"/>
</dbReference>
<evidence type="ECO:0000256" key="1">
    <source>
        <dbReference type="SAM" id="SignalP"/>
    </source>
</evidence>
<keyword evidence="1" id="KW-0732">Signal</keyword>
<reference evidence="3" key="2">
    <citation type="submission" date="2022-05" db="EMBL/GenBank/DDBJ databases">
        <authorList>
            <person name="Kim J.-S."/>
            <person name="Lee K."/>
            <person name="Suh M."/>
            <person name="Eom M."/>
            <person name="Kim J.-S."/>
            <person name="Kim D.-S."/>
            <person name="Ko S.-H."/>
            <person name="Shin Y."/>
            <person name="Lee J.-S."/>
        </authorList>
    </citation>
    <scope>NUCLEOTIDE SEQUENCE</scope>
    <source>
        <strain evidence="3">N237</strain>
    </source>
</reference>
<dbReference type="PROSITE" id="PS51257">
    <property type="entry name" value="PROKAR_LIPOPROTEIN"/>
    <property type="match status" value="1"/>
</dbReference>
<feature type="domain" description="Solute-binding protein family 5" evidence="2">
    <location>
        <begin position="116"/>
        <end position="510"/>
    </location>
</feature>
<dbReference type="InterPro" id="IPR030678">
    <property type="entry name" value="Peptide/Ni-bd"/>
</dbReference>
<dbReference type="EMBL" id="CP097332">
    <property type="protein sequence ID" value="UQX87718.1"/>
    <property type="molecule type" value="Genomic_DNA"/>
</dbReference>
<organism evidence="3 4">
    <name type="scientific">Jatrophihabitans telluris</name>
    <dbReference type="NCBI Taxonomy" id="2038343"/>
    <lineage>
        <taxon>Bacteria</taxon>
        <taxon>Bacillati</taxon>
        <taxon>Actinomycetota</taxon>
        <taxon>Actinomycetes</taxon>
        <taxon>Jatrophihabitantales</taxon>
        <taxon>Jatrophihabitantaceae</taxon>
        <taxon>Jatrophihabitans</taxon>
    </lineage>
</organism>
<keyword evidence="4" id="KW-1185">Reference proteome</keyword>
<dbReference type="CDD" id="cd08506">
    <property type="entry name" value="PBP2_clavulanate_OppA2"/>
    <property type="match status" value="1"/>
</dbReference>
<dbReference type="Pfam" id="PF00496">
    <property type="entry name" value="SBP_bac_5"/>
    <property type="match status" value="1"/>
</dbReference>
<name>A0ABY4QWJ3_9ACTN</name>
<evidence type="ECO:0000313" key="3">
    <source>
        <dbReference type="EMBL" id="UQX87718.1"/>
    </source>
</evidence>
<evidence type="ECO:0000259" key="2">
    <source>
        <dbReference type="Pfam" id="PF00496"/>
    </source>
</evidence>
<reference evidence="3" key="1">
    <citation type="journal article" date="2018" name="Int. J. Syst. Evol. Microbiol.">
        <title>Jatrophihabitans telluris sp. nov., isolated from sediment soil of lava forest wetlands and the emended description of the genus Jatrophihabitans.</title>
        <authorList>
            <person name="Lee K.C."/>
            <person name="Suh M.K."/>
            <person name="Eom M.K."/>
            <person name="Kim K.K."/>
            <person name="Kim J.S."/>
            <person name="Kim D.S."/>
            <person name="Ko S.H."/>
            <person name="Shin Y.K."/>
            <person name="Lee J.S."/>
        </authorList>
    </citation>
    <scope>NUCLEOTIDE SEQUENCE</scope>
    <source>
        <strain evidence="3">N237</strain>
    </source>
</reference>
<dbReference type="RefSeq" id="WP_249770515.1">
    <property type="nucleotide sequence ID" value="NZ_CP097332.1"/>
</dbReference>